<gene>
    <name evidence="1" type="ORF">BCR41DRAFT_346867</name>
</gene>
<sequence>MATGNPLDLPEIRQKIATYLNKCEKACCLTVCKAWYASFLPFIWKDINVVHGVHSQGPTPDVLQYHRTMVHTLAISSNAPGLYAFNYPNLNTLLLRTTDRKRDYSIGAEPTALILLNPSLTCLELFNMEGYLYGPFWRAVSNLPHLRTLRLYGPIAGSEELYTFWSPRRLRIDNTVGSNGLSRDILIDMTFPQIRCLGLDGLKGPNAQDQLQLLIQCPGLESLSWTSSWAGMGTVGSKFSEYVRRGAWPHLKILYLHFILQDGEIGQILGGLQKAAKLGFMNTGFGNHAYWCLQHHFSTLKELDLRSCKDVTSIMIKEILCSCSLLEVFKSGSVLAKVTLEGRPWVCMLMKSLTINFLFEPDEEELQQLIFGRLAHLMHLEILNAGYEIGMENEGTAVETQSLNFRLENGLDTLANLTQIKLLTFIGTRQSLEEKEIAWMAEHWASLLYLGGRLCPDAEKNRILRDLAQLHGIFEIPSINGLLMDVLEARVLSIAL</sequence>
<name>A0A1Y2GYV9_9FUNG</name>
<dbReference type="AlphaFoldDB" id="A0A1Y2GYV9"/>
<dbReference type="Gene3D" id="3.80.10.10">
    <property type="entry name" value="Ribonuclease Inhibitor"/>
    <property type="match status" value="1"/>
</dbReference>
<protein>
    <recommendedName>
        <fullName evidence="3">F-box domain-containing protein</fullName>
    </recommendedName>
</protein>
<keyword evidence="2" id="KW-1185">Reference proteome</keyword>
<evidence type="ECO:0000313" key="2">
    <source>
        <dbReference type="Proteomes" id="UP000193648"/>
    </source>
</evidence>
<evidence type="ECO:0008006" key="3">
    <source>
        <dbReference type="Google" id="ProtNLM"/>
    </source>
</evidence>
<proteinExistence type="predicted"/>
<dbReference type="GeneID" id="33564819"/>
<dbReference type="RefSeq" id="XP_021885216.1">
    <property type="nucleotide sequence ID" value="XM_022022975.1"/>
</dbReference>
<organism evidence="1 2">
    <name type="scientific">Lobosporangium transversale</name>
    <dbReference type="NCBI Taxonomy" id="64571"/>
    <lineage>
        <taxon>Eukaryota</taxon>
        <taxon>Fungi</taxon>
        <taxon>Fungi incertae sedis</taxon>
        <taxon>Mucoromycota</taxon>
        <taxon>Mortierellomycotina</taxon>
        <taxon>Mortierellomycetes</taxon>
        <taxon>Mortierellales</taxon>
        <taxon>Mortierellaceae</taxon>
        <taxon>Lobosporangium</taxon>
    </lineage>
</organism>
<dbReference type="InParanoid" id="A0A1Y2GYV9"/>
<dbReference type="EMBL" id="MCFF01000004">
    <property type="protein sequence ID" value="ORZ27489.1"/>
    <property type="molecule type" value="Genomic_DNA"/>
</dbReference>
<evidence type="ECO:0000313" key="1">
    <source>
        <dbReference type="EMBL" id="ORZ27489.1"/>
    </source>
</evidence>
<dbReference type="SUPFAM" id="SSF52047">
    <property type="entry name" value="RNI-like"/>
    <property type="match status" value="1"/>
</dbReference>
<accession>A0A1Y2GYV9</accession>
<dbReference type="InterPro" id="IPR032675">
    <property type="entry name" value="LRR_dom_sf"/>
</dbReference>
<dbReference type="Proteomes" id="UP000193648">
    <property type="component" value="Unassembled WGS sequence"/>
</dbReference>
<reference evidence="1 2" key="1">
    <citation type="submission" date="2016-07" db="EMBL/GenBank/DDBJ databases">
        <title>Pervasive Adenine N6-methylation of Active Genes in Fungi.</title>
        <authorList>
            <consortium name="DOE Joint Genome Institute"/>
            <person name="Mondo S.J."/>
            <person name="Dannebaum R.O."/>
            <person name="Kuo R.C."/>
            <person name="Labutti K."/>
            <person name="Haridas S."/>
            <person name="Kuo A."/>
            <person name="Salamov A."/>
            <person name="Ahrendt S.R."/>
            <person name="Lipzen A."/>
            <person name="Sullivan W."/>
            <person name="Andreopoulos W.B."/>
            <person name="Clum A."/>
            <person name="Lindquist E."/>
            <person name="Daum C."/>
            <person name="Ramamoorthy G.K."/>
            <person name="Gryganskyi A."/>
            <person name="Culley D."/>
            <person name="Magnuson J.K."/>
            <person name="James T.Y."/>
            <person name="O'Malley M.A."/>
            <person name="Stajich J.E."/>
            <person name="Spatafora J.W."/>
            <person name="Visel A."/>
            <person name="Grigoriev I.V."/>
        </authorList>
    </citation>
    <scope>NUCLEOTIDE SEQUENCE [LARGE SCALE GENOMIC DNA]</scope>
    <source>
        <strain evidence="1 2">NRRL 3116</strain>
    </source>
</reference>
<dbReference type="OrthoDB" id="2354556at2759"/>
<comment type="caution">
    <text evidence="1">The sequence shown here is derived from an EMBL/GenBank/DDBJ whole genome shotgun (WGS) entry which is preliminary data.</text>
</comment>